<reference evidence="2" key="1">
    <citation type="journal article" date="2020" name="Plant J.">
        <title>Transposons played a major role in the diversification between the closely related almond and peach genomes: results from the almond genome sequence.</title>
        <authorList>
            <person name="Alioto T."/>
            <person name="Alexiou K.G."/>
            <person name="Bardil A."/>
            <person name="Barteri F."/>
            <person name="Castanera R."/>
            <person name="Cruz F."/>
            <person name="Dhingra A."/>
            <person name="Duval H."/>
            <person name="Fernandez I Marti A."/>
            <person name="Frias L."/>
            <person name="Galan B."/>
            <person name="Garcia J.L."/>
            <person name="Howad W."/>
            <person name="Gomez-Garrido J."/>
            <person name="Gut M."/>
            <person name="Julca I."/>
            <person name="Morata J."/>
            <person name="Puigdomenech P."/>
            <person name="Ribeca P."/>
            <person name="Rubio Cabetas M.J."/>
            <person name="Vlasova A."/>
            <person name="Wirthensohn M."/>
            <person name="Garcia-Mas J."/>
            <person name="Gabaldon T."/>
            <person name="Casacuberta J.M."/>
            <person name="Arus P."/>
        </authorList>
    </citation>
    <scope>NUCLEOTIDE SEQUENCE [LARGE SCALE GENOMIC DNA]</scope>
    <source>
        <strain evidence="2">cv. Texas</strain>
    </source>
</reference>
<organism evidence="1 2">
    <name type="scientific">Prunus dulcis</name>
    <name type="common">Almond</name>
    <name type="synonym">Amygdalus dulcis</name>
    <dbReference type="NCBI Taxonomy" id="3755"/>
    <lineage>
        <taxon>Eukaryota</taxon>
        <taxon>Viridiplantae</taxon>
        <taxon>Streptophyta</taxon>
        <taxon>Embryophyta</taxon>
        <taxon>Tracheophyta</taxon>
        <taxon>Spermatophyta</taxon>
        <taxon>Magnoliopsida</taxon>
        <taxon>eudicotyledons</taxon>
        <taxon>Gunneridae</taxon>
        <taxon>Pentapetalae</taxon>
        <taxon>rosids</taxon>
        <taxon>fabids</taxon>
        <taxon>Rosales</taxon>
        <taxon>Rosaceae</taxon>
        <taxon>Amygdaloideae</taxon>
        <taxon>Amygdaleae</taxon>
        <taxon>Prunus</taxon>
    </lineage>
</organism>
<dbReference type="Proteomes" id="UP000327085">
    <property type="component" value="Chromosome 2"/>
</dbReference>
<dbReference type="Gramene" id="VVA28322">
    <property type="protein sequence ID" value="VVA28322"/>
    <property type="gene ID" value="Prudul26B021771"/>
</dbReference>
<dbReference type="InParanoid" id="A0A5E4FKI4"/>
<proteinExistence type="predicted"/>
<accession>A0A5E4FKI4</accession>
<dbReference type="AlphaFoldDB" id="A0A5E4FKI4"/>
<protein>
    <recommendedName>
        <fullName evidence="3">Retrotransposon Copia-like N-terminal domain-containing protein</fullName>
    </recommendedName>
</protein>
<name>A0A5E4FKI4_PRUDU</name>
<dbReference type="OMA" id="KEDTTAC"/>
<dbReference type="EMBL" id="CABIKO010000139">
    <property type="protein sequence ID" value="VVA28322.1"/>
    <property type="molecule type" value="Genomic_DNA"/>
</dbReference>
<sequence length="103" mass="11999">MACDKDEESSSTKSPRVSSTKIELKLFTGKENFMLWQRRMKHVLKQQGLSKVLGGKEKKLTTMTYEDWEDLDELTRGSIEQHLTDEVLCNAMEDTAKQTWERN</sequence>
<gene>
    <name evidence="1" type="ORF">ALMOND_2B021771</name>
</gene>
<evidence type="ECO:0000313" key="2">
    <source>
        <dbReference type="Proteomes" id="UP000327085"/>
    </source>
</evidence>
<evidence type="ECO:0000313" key="1">
    <source>
        <dbReference type="EMBL" id="VVA28322.1"/>
    </source>
</evidence>
<evidence type="ECO:0008006" key="3">
    <source>
        <dbReference type="Google" id="ProtNLM"/>
    </source>
</evidence>